<evidence type="ECO:0000313" key="2">
    <source>
        <dbReference type="EMBL" id="UOO96761.1"/>
    </source>
</evidence>
<dbReference type="EMBL" id="CP095006">
    <property type="protein sequence ID" value="UOO96761.1"/>
    <property type="molecule type" value="Genomic_DNA"/>
</dbReference>
<protein>
    <submittedName>
        <fullName evidence="2">Transposase</fullName>
    </submittedName>
</protein>
<dbReference type="Proteomes" id="UP000830542">
    <property type="component" value="Plasmid unnamed1"/>
</dbReference>
<organism evidence="2 3">
    <name type="scientific">Halococcus dombrowskii</name>
    <dbReference type="NCBI Taxonomy" id="179637"/>
    <lineage>
        <taxon>Archaea</taxon>
        <taxon>Methanobacteriati</taxon>
        <taxon>Methanobacteriota</taxon>
        <taxon>Stenosarchaea group</taxon>
        <taxon>Halobacteria</taxon>
        <taxon>Halobacteriales</taxon>
        <taxon>Halococcaceae</taxon>
        <taxon>Halococcus</taxon>
    </lineage>
</organism>
<dbReference type="GeneID" id="71763088"/>
<dbReference type="AlphaFoldDB" id="A0AAX3ASK3"/>
<accession>A0AAX3ASK3</accession>
<evidence type="ECO:0000313" key="3">
    <source>
        <dbReference type="Proteomes" id="UP000830542"/>
    </source>
</evidence>
<name>A0AAX3ASK3_HALDO</name>
<keyword evidence="3" id="KW-1185">Reference proteome</keyword>
<keyword evidence="2" id="KW-0614">Plasmid</keyword>
<dbReference type="KEGG" id="hdo:MUK72_14530"/>
<feature type="region of interest" description="Disordered" evidence="1">
    <location>
        <begin position="450"/>
        <end position="489"/>
    </location>
</feature>
<geneLocation type="plasmid" evidence="2 3">
    <name>unnamed1</name>
</geneLocation>
<gene>
    <name evidence="2" type="ORF">MUK72_14530</name>
</gene>
<feature type="compositionally biased region" description="Acidic residues" evidence="1">
    <location>
        <begin position="471"/>
        <end position="482"/>
    </location>
</feature>
<reference evidence="2" key="1">
    <citation type="submission" date="2022-04" db="EMBL/GenBank/DDBJ databases">
        <title>Sequencing and genomic assembly of Halococcus dombrowskii.</title>
        <authorList>
            <person name="Lim S.W."/>
            <person name="MacLea K.S."/>
        </authorList>
    </citation>
    <scope>NUCLEOTIDE SEQUENCE</scope>
    <source>
        <strain evidence="2">H4</strain>
        <plasmid evidence="2">unnamed1</plasmid>
    </source>
</reference>
<evidence type="ECO:0000256" key="1">
    <source>
        <dbReference type="SAM" id="MobiDB-lite"/>
    </source>
</evidence>
<proteinExistence type="predicted"/>
<dbReference type="RefSeq" id="WP_244705782.1">
    <property type="nucleotide sequence ID" value="NZ_CP095006.1"/>
</dbReference>
<sequence length="657" mass="75036">MAHTATTRTETFAPLHEESAAYARQCWGILDPDHEQQPVSWRAEQLASYWFAHPAHADVEAFLCWLPITIGGTPIDDPYPAWHTNTTDFELVTRLHLIRLYHNWDHETALCTYLDANPERLDALGVESRPNQSTLYTTWHDRFTEPYREDLIQAVEAVVEIARDHDVSVPERGFTTDEPTDDDPSRSARSQRRLATKTAKEVWQTARPLVGPVVNFDRPDDTEIHDNAFLELHTFLGCRQDLCAETGAVDFTLETTRERTPTGSYHRNCIRSLTINQQRRNHREAMTEVIARARQQGKLNRNQHVAIDITEGDPFRGKRDTEALKNQILGTKENNREVAYQYATVQIVGTEMPVVLDGIPVVRGMERATIVEELLKHATEMVSIDLVLMDREFDSQGVKDVCEAYNVSYLNPSRMYGDEKRTAKDLCLDEIAIERDAAAAAGRRPPRKRVWVPRANVQSDELLPDGGTPPDEAEEQDADTESASDPITTKAAIRKELVENFLDIFNEDDEESVDWSLDEDLVDSKEEASYRETYAVDDDGVHHVVFETNHPDLDLTEGETSEIAIIHKIARFTRQYANRWGIENGYRATKSFMADTTSTDHRYRFFNFIFACLLYSLWRLVDMLVKRSLGDERAATRVRGSTFLTIAKQYYGVDPPD</sequence>
<feature type="region of interest" description="Disordered" evidence="1">
    <location>
        <begin position="169"/>
        <end position="193"/>
    </location>
</feature>